<dbReference type="SMART" id="SM00864">
    <property type="entry name" value="Tubulin"/>
    <property type="match status" value="1"/>
</dbReference>
<dbReference type="FunFam" id="1.10.287.600:FF:000001">
    <property type="entry name" value="Tubulin alpha chain"/>
    <property type="match status" value="1"/>
</dbReference>
<keyword evidence="12" id="KW-0206">Cytoskeleton</keyword>
<name>A0A8K0FXE1_IGNLU</name>
<dbReference type="PANTHER" id="PTHR11588">
    <property type="entry name" value="TUBULIN"/>
    <property type="match status" value="1"/>
</dbReference>
<dbReference type="Gene3D" id="3.30.1330.20">
    <property type="entry name" value="Tubulin/FtsZ, C-terminal domain"/>
    <property type="match status" value="1"/>
</dbReference>
<comment type="subunit">
    <text evidence="4 15">Dimer of alpha and beta chains. A typical microtubule is a hollow water-filled tube with an outer diameter of 25 nm and an inner diameter of 15 nM. Alpha-beta heterodimers associate head-to-tail to form protofilaments running lengthwise along the microtubule wall with the beta-tubulin subunit facing the microtubule plus end conferring a structural polarity. Microtubules usually have 13 protofilaments but different protofilament numbers can be found in some organisms and specialized cells.</text>
</comment>
<dbReference type="EMBL" id="VTPC01091077">
    <property type="protein sequence ID" value="KAF2879762.1"/>
    <property type="molecule type" value="Genomic_DNA"/>
</dbReference>
<dbReference type="PRINTS" id="PR01161">
    <property type="entry name" value="TUBULIN"/>
</dbReference>
<dbReference type="PRINTS" id="PR01162">
    <property type="entry name" value="ALPHATUBULIN"/>
</dbReference>
<comment type="function">
    <text evidence="13 15">Tubulin is the major constituent of microtubules, a cylinder consisting of laterally associated linear protofilaments composed of alpha- and beta-tubulin heterodimers. Microtubules grow by the addition of GTP-tubulin dimers to the microtubule end, where a stabilizing cap forms. Below the cap, tubulin dimers are in GDP-bound state, owing to GTPase activity of alpha-tubulin.</text>
</comment>
<dbReference type="AlphaFoldDB" id="A0A8K0FXE1"/>
<evidence type="ECO:0000256" key="9">
    <source>
        <dbReference type="ARBA" id="ARBA00022801"/>
    </source>
</evidence>
<dbReference type="InterPro" id="IPR037103">
    <property type="entry name" value="Tubulin/FtsZ-like_C"/>
</dbReference>
<keyword evidence="8 15" id="KW-0547">Nucleotide-binding</keyword>
<feature type="domain" description="Tubulin/FtsZ GTPase" evidence="16">
    <location>
        <begin position="52"/>
        <end position="249"/>
    </location>
</feature>
<dbReference type="InterPro" id="IPR018316">
    <property type="entry name" value="Tubulin/FtsZ_2-layer-sand-dom"/>
</dbReference>
<evidence type="ECO:0000256" key="5">
    <source>
        <dbReference type="ARBA" id="ARBA00022490"/>
    </source>
</evidence>
<reference evidence="18" key="1">
    <citation type="submission" date="2019-08" db="EMBL/GenBank/DDBJ databases">
        <title>The genome of the North American firefly Photinus pyralis.</title>
        <authorList>
            <consortium name="Photinus pyralis genome working group"/>
            <person name="Fallon T.R."/>
            <person name="Sander Lower S.E."/>
            <person name="Weng J.-K."/>
        </authorList>
    </citation>
    <scope>NUCLEOTIDE SEQUENCE</scope>
    <source>
        <strain evidence="18">TRF0915ILg1</strain>
        <tissue evidence="18">Whole body</tissue>
    </source>
</reference>
<evidence type="ECO:0000256" key="13">
    <source>
        <dbReference type="ARBA" id="ARBA00034296"/>
    </source>
</evidence>
<comment type="caution">
    <text evidence="18">The sequence shown here is derived from an EMBL/GenBank/DDBJ whole genome shotgun (WGS) entry which is preliminary data.</text>
</comment>
<comment type="cofactor">
    <cofactor evidence="1">
        <name>Mg(2+)</name>
        <dbReference type="ChEBI" id="CHEBI:18420"/>
    </cofactor>
</comment>
<dbReference type="SUPFAM" id="SSF52490">
    <property type="entry name" value="Tubulin nucleotide-binding domain-like"/>
    <property type="match status" value="1"/>
</dbReference>
<keyword evidence="5" id="KW-0963">Cytoplasm</keyword>
<dbReference type="InterPro" id="IPR008280">
    <property type="entry name" value="Tub_FtsZ_C"/>
</dbReference>
<dbReference type="GO" id="GO:0046872">
    <property type="term" value="F:metal ion binding"/>
    <property type="evidence" value="ECO:0007669"/>
    <property type="project" value="UniProtKB-KW"/>
</dbReference>
<dbReference type="OrthoDB" id="1844at2759"/>
<evidence type="ECO:0000259" key="16">
    <source>
        <dbReference type="SMART" id="SM00864"/>
    </source>
</evidence>
<dbReference type="InterPro" id="IPR003008">
    <property type="entry name" value="Tubulin_FtsZ_GTPase"/>
</dbReference>
<evidence type="ECO:0000256" key="4">
    <source>
        <dbReference type="ARBA" id="ARBA00011747"/>
    </source>
</evidence>
<keyword evidence="9" id="KW-0378">Hydrolase</keyword>
<dbReference type="Pfam" id="PF00091">
    <property type="entry name" value="Tubulin"/>
    <property type="match status" value="1"/>
</dbReference>
<evidence type="ECO:0000256" key="7">
    <source>
        <dbReference type="ARBA" id="ARBA00022723"/>
    </source>
</evidence>
<dbReference type="InterPro" id="IPR023123">
    <property type="entry name" value="Tubulin_C"/>
</dbReference>
<comment type="subcellular location">
    <subcellularLocation>
        <location evidence="2">Cytoplasm</location>
        <location evidence="2">Cytoskeleton</location>
    </subcellularLocation>
</comment>
<sequence length="443" mass="49728">MPAHREVIQIHIGQAGVQIANACWELYCLEHAIQPDGQLYEAYHGGCPDDSYNAFFSTSAVGKCVPRLVMIDLEPTVIDEIRTGHYRHLFHPEQLITGKEDAANNFARGMYSIGREMIDLALDRVRKVADDCNNLQGFILFRAFGGGTGSGFTTLFLERLHGDYGKRSKLEFAVYPAPQISPIIVEPYNAVLTTHGTLEYEDVCFVMDNEAVYDILARNLDVPKPTYTNLNRLLGQVVSTVTASLRFEGAINVDLIEFQTNLVPYPRIHFPLITFAPFSPCTKAYHEQLSVAQLTNSCFEPANQMVKCDPRTGKYMACCLLYRGDVAPTDVNNAIVNIKTKRSILFVDWCPTGFKIGINYQPPTAVPGGDLARVNRAVTMLSNSTAIKEAWIRIGHKYDLMYRKRAFVHHYVGEGMEEGEFQEARDDIAALQLDYKEVEVDSY</sequence>
<evidence type="ECO:0000256" key="12">
    <source>
        <dbReference type="ARBA" id="ARBA00023212"/>
    </source>
</evidence>
<keyword evidence="7" id="KW-0479">Metal-binding</keyword>
<gene>
    <name evidence="18" type="ORF">ILUMI_26405</name>
</gene>
<dbReference type="InterPro" id="IPR000217">
    <property type="entry name" value="Tubulin"/>
</dbReference>
<dbReference type="CDD" id="cd02186">
    <property type="entry name" value="alpha_tubulin"/>
    <property type="match status" value="1"/>
</dbReference>
<dbReference type="InterPro" id="IPR002452">
    <property type="entry name" value="Alpha_tubulin"/>
</dbReference>
<evidence type="ECO:0000256" key="2">
    <source>
        <dbReference type="ARBA" id="ARBA00004245"/>
    </source>
</evidence>
<dbReference type="GO" id="GO:0016787">
    <property type="term" value="F:hydrolase activity"/>
    <property type="evidence" value="ECO:0007669"/>
    <property type="project" value="UniProtKB-KW"/>
</dbReference>
<dbReference type="Pfam" id="PF03953">
    <property type="entry name" value="Tubulin_C"/>
    <property type="match status" value="1"/>
</dbReference>
<evidence type="ECO:0000313" key="18">
    <source>
        <dbReference type="EMBL" id="KAF2879762.1"/>
    </source>
</evidence>
<evidence type="ECO:0000256" key="6">
    <source>
        <dbReference type="ARBA" id="ARBA00022701"/>
    </source>
</evidence>
<dbReference type="GO" id="GO:0005200">
    <property type="term" value="F:structural constituent of cytoskeleton"/>
    <property type="evidence" value="ECO:0007669"/>
    <property type="project" value="InterPro"/>
</dbReference>
<dbReference type="InterPro" id="IPR017975">
    <property type="entry name" value="Tubulin_CS"/>
</dbReference>
<dbReference type="GO" id="GO:0005525">
    <property type="term" value="F:GTP binding"/>
    <property type="evidence" value="ECO:0007669"/>
    <property type="project" value="UniProtKB-UniRule"/>
</dbReference>
<evidence type="ECO:0000256" key="15">
    <source>
        <dbReference type="RuleBase" id="RU000352"/>
    </source>
</evidence>
<evidence type="ECO:0000256" key="3">
    <source>
        <dbReference type="ARBA" id="ARBA00009636"/>
    </source>
</evidence>
<dbReference type="GO" id="GO:0007017">
    <property type="term" value="P:microtubule-based process"/>
    <property type="evidence" value="ECO:0007669"/>
    <property type="project" value="InterPro"/>
</dbReference>
<dbReference type="Gene3D" id="3.40.50.1440">
    <property type="entry name" value="Tubulin/FtsZ, GTPase domain"/>
    <property type="match status" value="1"/>
</dbReference>
<keyword evidence="11 15" id="KW-0342">GTP-binding</keyword>
<dbReference type="FunFam" id="3.30.1330.20:FF:000039">
    <property type="entry name" value="Tubulin alpha chain"/>
    <property type="match status" value="1"/>
</dbReference>
<evidence type="ECO:0000259" key="17">
    <source>
        <dbReference type="SMART" id="SM00865"/>
    </source>
</evidence>
<dbReference type="InterPro" id="IPR036525">
    <property type="entry name" value="Tubulin/FtsZ_GTPase_sf"/>
</dbReference>
<dbReference type="FunFam" id="3.40.50.1440:FF:000007">
    <property type="entry name" value="Tubulin alpha chain"/>
    <property type="match status" value="1"/>
</dbReference>
<evidence type="ECO:0000256" key="14">
    <source>
        <dbReference type="ARBA" id="ARBA00049117"/>
    </source>
</evidence>
<dbReference type="SUPFAM" id="SSF55307">
    <property type="entry name" value="Tubulin C-terminal domain-like"/>
    <property type="match status" value="1"/>
</dbReference>
<evidence type="ECO:0000256" key="11">
    <source>
        <dbReference type="ARBA" id="ARBA00023134"/>
    </source>
</evidence>
<feature type="domain" description="Tubulin/FtsZ 2-layer sandwich" evidence="17">
    <location>
        <begin position="251"/>
        <end position="396"/>
    </location>
</feature>
<evidence type="ECO:0000313" key="19">
    <source>
        <dbReference type="Proteomes" id="UP000801492"/>
    </source>
</evidence>
<evidence type="ECO:0000256" key="8">
    <source>
        <dbReference type="ARBA" id="ARBA00022741"/>
    </source>
</evidence>
<dbReference type="GO" id="GO:0005874">
    <property type="term" value="C:microtubule"/>
    <property type="evidence" value="ECO:0007669"/>
    <property type="project" value="UniProtKB-KW"/>
</dbReference>
<dbReference type="SMART" id="SM00865">
    <property type="entry name" value="Tubulin_C"/>
    <property type="match status" value="1"/>
</dbReference>
<organism evidence="18 19">
    <name type="scientific">Ignelater luminosus</name>
    <name type="common">Cucubano</name>
    <name type="synonym">Pyrophorus luminosus</name>
    <dbReference type="NCBI Taxonomy" id="2038154"/>
    <lineage>
        <taxon>Eukaryota</taxon>
        <taxon>Metazoa</taxon>
        <taxon>Ecdysozoa</taxon>
        <taxon>Arthropoda</taxon>
        <taxon>Hexapoda</taxon>
        <taxon>Insecta</taxon>
        <taxon>Pterygota</taxon>
        <taxon>Neoptera</taxon>
        <taxon>Endopterygota</taxon>
        <taxon>Coleoptera</taxon>
        <taxon>Polyphaga</taxon>
        <taxon>Elateriformia</taxon>
        <taxon>Elateroidea</taxon>
        <taxon>Elateridae</taxon>
        <taxon>Agrypninae</taxon>
        <taxon>Pyrophorini</taxon>
        <taxon>Ignelater</taxon>
    </lineage>
</organism>
<keyword evidence="10" id="KW-0460">Magnesium</keyword>
<protein>
    <recommendedName>
        <fullName evidence="15">Tubulin alpha chain</fullName>
    </recommendedName>
</protein>
<comment type="catalytic activity">
    <reaction evidence="14">
        <text>GTP + H2O = GDP + phosphate + H(+)</text>
        <dbReference type="Rhea" id="RHEA:19669"/>
        <dbReference type="ChEBI" id="CHEBI:15377"/>
        <dbReference type="ChEBI" id="CHEBI:15378"/>
        <dbReference type="ChEBI" id="CHEBI:37565"/>
        <dbReference type="ChEBI" id="CHEBI:43474"/>
        <dbReference type="ChEBI" id="CHEBI:58189"/>
    </reaction>
    <physiologicalReaction direction="left-to-right" evidence="14">
        <dbReference type="Rhea" id="RHEA:19670"/>
    </physiologicalReaction>
</comment>
<keyword evidence="19" id="KW-1185">Reference proteome</keyword>
<evidence type="ECO:0000256" key="10">
    <source>
        <dbReference type="ARBA" id="ARBA00022842"/>
    </source>
</evidence>
<comment type="similarity">
    <text evidence="3 15">Belongs to the tubulin family.</text>
</comment>
<keyword evidence="6 15" id="KW-0493">Microtubule</keyword>
<accession>A0A8K0FXE1</accession>
<proteinExistence type="inferred from homology"/>
<evidence type="ECO:0000256" key="1">
    <source>
        <dbReference type="ARBA" id="ARBA00001946"/>
    </source>
</evidence>
<dbReference type="Gene3D" id="1.10.287.600">
    <property type="entry name" value="Helix hairpin bin"/>
    <property type="match status" value="1"/>
</dbReference>
<dbReference type="Proteomes" id="UP000801492">
    <property type="component" value="Unassembled WGS sequence"/>
</dbReference>
<dbReference type="PROSITE" id="PS00227">
    <property type="entry name" value="TUBULIN"/>
    <property type="match status" value="1"/>
</dbReference>